<sequence length="48" mass="5473">PRKNKSGSDSVPLLGDIPWLGQLFRHDGKEDERRELVVFITPRLVATE</sequence>
<organism evidence="3 4">
    <name type="scientific">Salmonella enterica subsp. enterica serovar Urbana str. R8-2977</name>
    <dbReference type="NCBI Taxonomy" id="913084"/>
    <lineage>
        <taxon>Bacteria</taxon>
        <taxon>Pseudomonadati</taxon>
        <taxon>Pseudomonadota</taxon>
        <taxon>Gammaproteobacteria</taxon>
        <taxon>Enterobacterales</taxon>
        <taxon>Enterobacteriaceae</taxon>
        <taxon>Salmonella</taxon>
    </lineage>
</organism>
<dbReference type="GO" id="GO:0009306">
    <property type="term" value="P:protein secretion"/>
    <property type="evidence" value="ECO:0007669"/>
    <property type="project" value="InterPro"/>
</dbReference>
<dbReference type="PRINTS" id="PR00811">
    <property type="entry name" value="BCTERIALGSPD"/>
</dbReference>
<dbReference type="PANTHER" id="PTHR30604">
    <property type="entry name" value="PROTEIN TRANSPORT PROTEIN HOFQ"/>
    <property type="match status" value="1"/>
</dbReference>
<proteinExistence type="inferred from homology"/>
<dbReference type="PATRIC" id="fig|913084.3.peg.3913"/>
<comment type="caution">
    <text evidence="3">The sequence shown here is derived from an EMBL/GenBank/DDBJ whole genome shotgun (WGS) entry which is preliminary data.</text>
</comment>
<feature type="non-terminal residue" evidence="3">
    <location>
        <position position="1"/>
    </location>
</feature>
<dbReference type="PANTHER" id="PTHR30604:SF1">
    <property type="entry name" value="DNA UTILIZATION PROTEIN HOFQ"/>
    <property type="match status" value="1"/>
</dbReference>
<dbReference type="Pfam" id="PF00263">
    <property type="entry name" value="Secretin"/>
    <property type="match status" value="1"/>
</dbReference>
<dbReference type="InterPro" id="IPR051808">
    <property type="entry name" value="Type_IV_pilus_biogenesis"/>
</dbReference>
<gene>
    <name evidence="3" type="ORF">LTSEURB_5300</name>
</gene>
<dbReference type="InterPro" id="IPR004846">
    <property type="entry name" value="T2SS/T3SS_dom"/>
</dbReference>
<comment type="similarity">
    <text evidence="1">Belongs to the bacterial secretin family.</text>
</comment>
<dbReference type="InterPro" id="IPR001775">
    <property type="entry name" value="GspD/PilQ"/>
</dbReference>
<protein>
    <submittedName>
        <fullName evidence="3">Inner membrane protein</fullName>
    </submittedName>
</protein>
<accession>G5S205</accession>
<evidence type="ECO:0000256" key="1">
    <source>
        <dbReference type="RuleBase" id="RU004003"/>
    </source>
</evidence>
<reference evidence="3 4" key="1">
    <citation type="journal article" date="2011" name="BMC Genomics">
        <title>Genome sequencing reveals diversification of virulence factor content and possible host adaptation in distinct subpopulations of Salmonella enterica.</title>
        <authorList>
            <person name="den Bakker H.C."/>
            <person name="Moreno Switt A.I."/>
            <person name="Govoni G."/>
            <person name="Cummings C.A."/>
            <person name="Ranieri M.L."/>
            <person name="Degoricija L."/>
            <person name="Hoelzer K."/>
            <person name="Rodriguez-Rivera L.D."/>
            <person name="Brown S."/>
            <person name="Bolchacova E."/>
            <person name="Furtado M.R."/>
            <person name="Wiedmann M."/>
        </authorList>
    </citation>
    <scope>NUCLEOTIDE SEQUENCE [LARGE SCALE GENOMIC DNA]</scope>
    <source>
        <strain evidence="3 4">R8-2977</strain>
    </source>
</reference>
<name>G5S205_SALET</name>
<dbReference type="EMBL" id="AFCW01001963">
    <property type="protein sequence ID" value="EHC98834.1"/>
    <property type="molecule type" value="Genomic_DNA"/>
</dbReference>
<dbReference type="Proteomes" id="UP000004776">
    <property type="component" value="Unassembled WGS sequence"/>
</dbReference>
<evidence type="ECO:0000259" key="2">
    <source>
        <dbReference type="Pfam" id="PF00263"/>
    </source>
</evidence>
<feature type="domain" description="Type II/III secretion system secretin-like" evidence="2">
    <location>
        <begin position="3"/>
        <end position="45"/>
    </location>
</feature>
<dbReference type="AlphaFoldDB" id="G5S205"/>
<evidence type="ECO:0000313" key="4">
    <source>
        <dbReference type="Proteomes" id="UP000004776"/>
    </source>
</evidence>
<evidence type="ECO:0000313" key="3">
    <source>
        <dbReference type="EMBL" id="EHC98834.1"/>
    </source>
</evidence>